<comment type="caution">
    <text evidence="7">The sequence shown here is derived from an EMBL/GenBank/DDBJ whole genome shotgun (WGS) entry which is preliminary data.</text>
</comment>
<feature type="domain" description="Thiamine pyrophosphate enzyme TPP-binding" evidence="5">
    <location>
        <begin position="386"/>
        <end position="526"/>
    </location>
</feature>
<evidence type="ECO:0000256" key="3">
    <source>
        <dbReference type="RuleBase" id="RU362132"/>
    </source>
</evidence>
<gene>
    <name evidence="7" type="ORF">FNH06_13045</name>
</gene>
<organism evidence="7 8">
    <name type="scientific">Amycolatopsis acidiphila</name>
    <dbReference type="NCBI Taxonomy" id="715473"/>
    <lineage>
        <taxon>Bacteria</taxon>
        <taxon>Bacillati</taxon>
        <taxon>Actinomycetota</taxon>
        <taxon>Actinomycetes</taxon>
        <taxon>Pseudonocardiales</taxon>
        <taxon>Pseudonocardiaceae</taxon>
        <taxon>Amycolatopsis</taxon>
    </lineage>
</organism>
<dbReference type="Pfam" id="PF02776">
    <property type="entry name" value="TPP_enzyme_N"/>
    <property type="match status" value="1"/>
</dbReference>
<comment type="similarity">
    <text evidence="1 3">Belongs to the TPP enzyme family.</text>
</comment>
<dbReference type="Proteomes" id="UP000318578">
    <property type="component" value="Unassembled WGS sequence"/>
</dbReference>
<dbReference type="InterPro" id="IPR012000">
    <property type="entry name" value="Thiamin_PyroP_enz_cen_dom"/>
</dbReference>
<dbReference type="InterPro" id="IPR011766">
    <property type="entry name" value="TPP_enzyme_TPP-bd"/>
</dbReference>
<dbReference type="SUPFAM" id="SSF52518">
    <property type="entry name" value="Thiamin diphosphate-binding fold (THDP-binding)"/>
    <property type="match status" value="2"/>
</dbReference>
<dbReference type="EMBL" id="VJZA01000017">
    <property type="protein sequence ID" value="TVT22544.1"/>
    <property type="molecule type" value="Genomic_DNA"/>
</dbReference>
<dbReference type="GO" id="GO:0030976">
    <property type="term" value="F:thiamine pyrophosphate binding"/>
    <property type="evidence" value="ECO:0007669"/>
    <property type="project" value="InterPro"/>
</dbReference>
<feature type="domain" description="Thiamine pyrophosphate enzyme N-terminal TPP-binding" evidence="6">
    <location>
        <begin position="4"/>
        <end position="123"/>
    </location>
</feature>
<dbReference type="InterPro" id="IPR029061">
    <property type="entry name" value="THDP-binding"/>
</dbReference>
<evidence type="ECO:0000256" key="2">
    <source>
        <dbReference type="ARBA" id="ARBA00023052"/>
    </source>
</evidence>
<evidence type="ECO:0000259" key="5">
    <source>
        <dbReference type="Pfam" id="PF02775"/>
    </source>
</evidence>
<dbReference type="GO" id="GO:0009099">
    <property type="term" value="P:L-valine biosynthetic process"/>
    <property type="evidence" value="ECO:0007669"/>
    <property type="project" value="TreeGrafter"/>
</dbReference>
<dbReference type="InterPro" id="IPR045229">
    <property type="entry name" value="TPP_enz"/>
</dbReference>
<accession>A0A558AE54</accession>
<sequence>MNKTGAQHLVDVLTGLGADVAFGLPGVHNLPIWEAVAGSGIRMVGVRHEQTAGYAADGYARATGKLGIAVVTTGPGAANTLGAVGEAMASASPVLVLATDIPSTLRRPNTVRGVLHETGDQAALFAPVTKAAITVESPEEIAPAISRAARLAREPQSGPVYVGIPTDFLRAETERVPGSDLTERFAAVNIDDLDYARTLLSGAERPLIWAGGGAVRAEAGPAVGELAERLAAPVITTFAARGLLPPGHPCLAPTPVHAPEVGALWDEADVVLGVGSDFDGLMTQNWLMPQPPKLIAVNVDAKDAAKNYQPDITLAGDARDVVNQLVSGLATRPGLTELTARLRRIDDVVRRRMRADEPQAADFLGTLEETLPEGAVVVADMCVAGYWAGGYHRARAPRRFAYPMGWGTLGFGFPASLGAAVSGAGRVVCVSGDGGFLYGCGDLATLAQEALPVTVIIVDDGGYGMLRFDQDRAGVPHRGVDLHTPNFVGLARSFGVHADEVKGFGRAFRRLLSEFVQADEPNVLVVRASLTPPLNTSPRWYRAIGR</sequence>
<dbReference type="Gene3D" id="3.40.50.1220">
    <property type="entry name" value="TPP-binding domain"/>
    <property type="match status" value="1"/>
</dbReference>
<protein>
    <submittedName>
        <fullName evidence="7">Thiamine pyrophosphate-binding protein</fullName>
    </submittedName>
</protein>
<keyword evidence="2 3" id="KW-0786">Thiamine pyrophosphate</keyword>
<evidence type="ECO:0000313" key="8">
    <source>
        <dbReference type="Proteomes" id="UP000318578"/>
    </source>
</evidence>
<dbReference type="GO" id="GO:0005948">
    <property type="term" value="C:acetolactate synthase complex"/>
    <property type="evidence" value="ECO:0007669"/>
    <property type="project" value="TreeGrafter"/>
</dbReference>
<proteinExistence type="inferred from homology"/>
<dbReference type="InterPro" id="IPR029035">
    <property type="entry name" value="DHS-like_NAD/FAD-binding_dom"/>
</dbReference>
<dbReference type="PANTHER" id="PTHR18968:SF167">
    <property type="entry name" value="ACETOLACTATE SYNTHASE LARGE SUBUNIT ILVB2-RELATED"/>
    <property type="match status" value="1"/>
</dbReference>
<evidence type="ECO:0000256" key="1">
    <source>
        <dbReference type="ARBA" id="ARBA00007812"/>
    </source>
</evidence>
<dbReference type="Pfam" id="PF02775">
    <property type="entry name" value="TPP_enzyme_C"/>
    <property type="match status" value="1"/>
</dbReference>
<dbReference type="RefSeq" id="WP_144637991.1">
    <property type="nucleotide sequence ID" value="NZ_BNAX01000007.1"/>
</dbReference>
<dbReference type="SUPFAM" id="SSF52467">
    <property type="entry name" value="DHS-like NAD/FAD-binding domain"/>
    <property type="match status" value="1"/>
</dbReference>
<evidence type="ECO:0000259" key="6">
    <source>
        <dbReference type="Pfam" id="PF02776"/>
    </source>
</evidence>
<dbReference type="GO" id="GO:0009097">
    <property type="term" value="P:isoleucine biosynthetic process"/>
    <property type="evidence" value="ECO:0007669"/>
    <property type="project" value="TreeGrafter"/>
</dbReference>
<dbReference type="CDD" id="cd07035">
    <property type="entry name" value="TPP_PYR_POX_like"/>
    <property type="match status" value="1"/>
</dbReference>
<evidence type="ECO:0000313" key="7">
    <source>
        <dbReference type="EMBL" id="TVT22544.1"/>
    </source>
</evidence>
<dbReference type="PANTHER" id="PTHR18968">
    <property type="entry name" value="THIAMINE PYROPHOSPHATE ENZYMES"/>
    <property type="match status" value="1"/>
</dbReference>
<dbReference type="InterPro" id="IPR012001">
    <property type="entry name" value="Thiamin_PyroP_enz_TPP-bd_dom"/>
</dbReference>
<dbReference type="GO" id="GO:0003984">
    <property type="term" value="F:acetolactate synthase activity"/>
    <property type="evidence" value="ECO:0007669"/>
    <property type="project" value="TreeGrafter"/>
</dbReference>
<dbReference type="Pfam" id="PF00205">
    <property type="entry name" value="TPP_enzyme_M"/>
    <property type="match status" value="1"/>
</dbReference>
<dbReference type="OrthoDB" id="4494979at2"/>
<feature type="domain" description="Thiamine pyrophosphate enzyme central" evidence="4">
    <location>
        <begin position="195"/>
        <end position="325"/>
    </location>
</feature>
<keyword evidence="8" id="KW-1185">Reference proteome</keyword>
<evidence type="ECO:0000259" key="4">
    <source>
        <dbReference type="Pfam" id="PF00205"/>
    </source>
</evidence>
<dbReference type="CDD" id="cd00568">
    <property type="entry name" value="TPP_enzymes"/>
    <property type="match status" value="1"/>
</dbReference>
<reference evidence="7 8" key="1">
    <citation type="submission" date="2019-07" db="EMBL/GenBank/DDBJ databases">
        <title>New species of Amycolatopsis and Streptomyces.</title>
        <authorList>
            <person name="Duangmal K."/>
            <person name="Teo W.F.A."/>
            <person name="Lipun K."/>
        </authorList>
    </citation>
    <scope>NUCLEOTIDE SEQUENCE [LARGE SCALE GENOMIC DNA]</scope>
    <source>
        <strain evidence="7 8">JCM 30562</strain>
    </source>
</reference>
<dbReference type="GO" id="GO:0000287">
    <property type="term" value="F:magnesium ion binding"/>
    <property type="evidence" value="ECO:0007669"/>
    <property type="project" value="InterPro"/>
</dbReference>
<name>A0A558AE54_9PSEU</name>
<dbReference type="GO" id="GO:0050660">
    <property type="term" value="F:flavin adenine dinucleotide binding"/>
    <property type="evidence" value="ECO:0007669"/>
    <property type="project" value="TreeGrafter"/>
</dbReference>
<dbReference type="AlphaFoldDB" id="A0A558AE54"/>
<dbReference type="Gene3D" id="3.40.50.970">
    <property type="match status" value="2"/>
</dbReference>